<dbReference type="GO" id="GO:0000155">
    <property type="term" value="F:phosphorelay sensor kinase activity"/>
    <property type="evidence" value="ECO:0007669"/>
    <property type="project" value="TreeGrafter"/>
</dbReference>
<accession>A0A7C1FGU3</accession>
<dbReference type="InterPro" id="IPR036890">
    <property type="entry name" value="HATPase_C_sf"/>
</dbReference>
<keyword evidence="2" id="KW-0418">Kinase</keyword>
<reference evidence="4" key="1">
    <citation type="journal article" date="2020" name="mSystems">
        <title>Genome- and Community-Level Interaction Insights into Carbon Utilization and Element Cycling Functions of Hydrothermarchaeota in Hydrothermal Sediment.</title>
        <authorList>
            <person name="Zhou Z."/>
            <person name="Liu Y."/>
            <person name="Xu W."/>
            <person name="Pan J."/>
            <person name="Luo Z.H."/>
            <person name="Li M."/>
        </authorList>
    </citation>
    <scope>NUCLEOTIDE SEQUENCE [LARGE SCALE GENOMIC DNA]</scope>
    <source>
        <strain evidence="4">SpSt-289</strain>
    </source>
</reference>
<comment type="caution">
    <text evidence="4">The sequence shown here is derived from an EMBL/GenBank/DDBJ whole genome shotgun (WGS) entry which is preliminary data.</text>
</comment>
<dbReference type="SMART" id="SM00387">
    <property type="entry name" value="HATPase_c"/>
    <property type="match status" value="1"/>
</dbReference>
<dbReference type="PANTHER" id="PTHR43547:SF2">
    <property type="entry name" value="HYBRID SIGNAL TRANSDUCTION HISTIDINE KINASE C"/>
    <property type="match status" value="1"/>
</dbReference>
<feature type="domain" description="Histidine kinase" evidence="3">
    <location>
        <begin position="397"/>
        <end position="634"/>
    </location>
</feature>
<dbReference type="AlphaFoldDB" id="A0A7C1FGU3"/>
<proteinExistence type="predicted"/>
<evidence type="ECO:0000256" key="1">
    <source>
        <dbReference type="ARBA" id="ARBA00022553"/>
    </source>
</evidence>
<dbReference type="Pfam" id="PF02518">
    <property type="entry name" value="HATPase_c"/>
    <property type="match status" value="1"/>
</dbReference>
<evidence type="ECO:0000259" key="3">
    <source>
        <dbReference type="PROSITE" id="PS50109"/>
    </source>
</evidence>
<dbReference type="EMBL" id="DSMG01000127">
    <property type="protein sequence ID" value="HDX32359.1"/>
    <property type="molecule type" value="Genomic_DNA"/>
</dbReference>
<protein>
    <recommendedName>
        <fullName evidence="3">Histidine kinase domain-containing protein</fullName>
    </recommendedName>
</protein>
<organism evidence="4">
    <name type="scientific">Caldilinea aerophila</name>
    <dbReference type="NCBI Taxonomy" id="133453"/>
    <lineage>
        <taxon>Bacteria</taxon>
        <taxon>Bacillati</taxon>
        <taxon>Chloroflexota</taxon>
        <taxon>Caldilineae</taxon>
        <taxon>Caldilineales</taxon>
        <taxon>Caldilineaceae</taxon>
        <taxon>Caldilinea</taxon>
    </lineage>
</organism>
<gene>
    <name evidence="4" type="ORF">ENQ20_12870</name>
</gene>
<dbReference type="InterPro" id="IPR018771">
    <property type="entry name" value="PocR_dom"/>
</dbReference>
<dbReference type="Gene3D" id="3.30.565.10">
    <property type="entry name" value="Histidine kinase-like ATPase, C-terminal domain"/>
    <property type="match status" value="1"/>
</dbReference>
<evidence type="ECO:0000313" key="4">
    <source>
        <dbReference type="EMBL" id="HDX32359.1"/>
    </source>
</evidence>
<dbReference type="SUPFAM" id="SSF55874">
    <property type="entry name" value="ATPase domain of HSP90 chaperone/DNA topoisomerase II/histidine kinase"/>
    <property type="match status" value="1"/>
</dbReference>
<keyword evidence="2" id="KW-0808">Transferase</keyword>
<evidence type="ECO:0000256" key="2">
    <source>
        <dbReference type="ARBA" id="ARBA00022777"/>
    </source>
</evidence>
<dbReference type="InterPro" id="IPR003594">
    <property type="entry name" value="HATPase_dom"/>
</dbReference>
<name>A0A7C1FGU3_9CHLR</name>
<keyword evidence="1" id="KW-0597">Phosphoprotein</keyword>
<sequence>MPLSTQWPHHPTKLSDLIDHETLTVIVSGACARLGRALTVLDYDRQSGVVTRIDPLETRQNFEPFCQLLRTETRVAGGNAACERCDAQRAHQVVKQIVGQRCSQTEGYPCHMGLTDFSQVLCVDDAPVGVVLAGQFATPEQKEIVRRRVGRIVAGEHREITLLDPGAGDELMRLAAQIKSPRADFAERFRREVENLQQIATAHYHHQKAEYETRFLDRLRSARRFSTVTTLQPIRANAEQLLQIVQQYCGTRYLLLFCNVGEKDTVLTPLAQVGLSGGHDGEPPGLPHFNWAKAGLPRHESEEGYWCIPGGAPELSRGVRGDRAGALRDAACAIALVLGDAFRMVMLFGPYEQPVNPERERGFLFEVSRIISWSVFLQLQSLRLYEERERLVATTQLLQHRFKTALTPIATHIGRAKMQLTNRQYDASLRPVIEQMKAAHELSLQLGRSVRDTVRSAVVMIERDDLKFELYPLSVLVANCAEGFVARAAERSRELVIDPSVELLPYAEVDIARLTIAISNLLDNAVKYSFPTTRIQVKALLDTAEQRHAAIIVQDLGDPIPPNEIETIFERGRRALAEAKMGKIPGTGYGLWEARAIVEAHGGTISARSVETSVYMRQGRAYRVSFLVRIPLRQERE</sequence>
<dbReference type="PROSITE" id="PS50109">
    <property type="entry name" value="HIS_KIN"/>
    <property type="match status" value="1"/>
</dbReference>
<dbReference type="Pfam" id="PF10114">
    <property type="entry name" value="PocR"/>
    <property type="match status" value="1"/>
</dbReference>
<dbReference type="PANTHER" id="PTHR43547">
    <property type="entry name" value="TWO-COMPONENT HISTIDINE KINASE"/>
    <property type="match status" value="1"/>
</dbReference>
<dbReference type="InterPro" id="IPR005467">
    <property type="entry name" value="His_kinase_dom"/>
</dbReference>